<dbReference type="Proteomes" id="UP000266188">
    <property type="component" value="Unassembled WGS sequence"/>
</dbReference>
<evidence type="ECO:0000256" key="2">
    <source>
        <dbReference type="ARBA" id="ARBA00022603"/>
    </source>
</evidence>
<comment type="similarity">
    <text evidence="1">Belongs to the methyltransferase superfamily. NTM1 family.</text>
</comment>
<dbReference type="Gene3D" id="3.40.50.150">
    <property type="entry name" value="Vaccinia Virus protein VP39"/>
    <property type="match status" value="1"/>
</dbReference>
<comment type="catalytic activity">
    <reaction evidence="9">
        <text>N-terminal L-prolyl-L-prolyl-L-lysyl-[protein] + 2 S-adenosyl-L-methionine = N-terminal N,N-dimethyl-L-prolyl-L-prolyl-L-lysyl-[protein] + 2 S-adenosyl-L-homocysteine + 2 H(+)</text>
        <dbReference type="Rhea" id="RHEA:54736"/>
        <dbReference type="Rhea" id="RHEA-COMP:13787"/>
        <dbReference type="Rhea" id="RHEA-COMP:13974"/>
        <dbReference type="ChEBI" id="CHEBI:15378"/>
        <dbReference type="ChEBI" id="CHEBI:57856"/>
        <dbReference type="ChEBI" id="CHEBI:59789"/>
        <dbReference type="ChEBI" id="CHEBI:138059"/>
        <dbReference type="ChEBI" id="CHEBI:138318"/>
        <dbReference type="EC" id="2.1.1.244"/>
    </reaction>
</comment>
<feature type="binding site" evidence="12">
    <location>
        <position position="84"/>
    </location>
    <ligand>
        <name>S-adenosyl-L-methionine</name>
        <dbReference type="ChEBI" id="CHEBI:59789"/>
    </ligand>
</feature>
<dbReference type="SUPFAM" id="SSF53335">
    <property type="entry name" value="S-adenosyl-L-methionine-dependent methyltransferases"/>
    <property type="match status" value="1"/>
</dbReference>
<protein>
    <recommendedName>
        <fullName evidence="6">Alpha N-terminal protein methyltransferase 1</fullName>
        <ecNumber evidence="5">2.1.1.244</ecNumber>
    </recommendedName>
    <alternativeName>
        <fullName evidence="11">Translation associated element 1</fullName>
    </alternativeName>
    <alternativeName>
        <fullName evidence="7">X-Pro-Lys N-terminal protein methyltransferase 1</fullName>
    </alternativeName>
</protein>
<dbReference type="InterPro" id="IPR029063">
    <property type="entry name" value="SAM-dependent_MTases_sf"/>
</dbReference>
<feature type="binding site" evidence="12">
    <location>
        <position position="144"/>
    </location>
    <ligand>
        <name>S-adenosyl-L-methionine</name>
        <dbReference type="ChEBI" id="CHEBI:59789"/>
    </ligand>
</feature>
<reference evidence="14" key="1">
    <citation type="submission" date="2017-02" db="EMBL/GenBank/DDBJ databases">
        <authorList>
            <person name="Tafer H."/>
            <person name="Lopandic K."/>
        </authorList>
    </citation>
    <scope>NUCLEOTIDE SEQUENCE [LARGE SCALE GENOMIC DNA]</scope>
    <source>
        <strain evidence="14">CBS 366.77</strain>
    </source>
</reference>
<evidence type="ECO:0000256" key="3">
    <source>
        <dbReference type="ARBA" id="ARBA00022679"/>
    </source>
</evidence>
<dbReference type="EMBL" id="MVGC01000495">
    <property type="protein sequence ID" value="RJE18777.1"/>
    <property type="molecule type" value="Genomic_DNA"/>
</dbReference>
<keyword evidence="3" id="KW-0808">Transferase</keyword>
<organism evidence="13 14">
    <name type="scientific">Aspergillus sclerotialis</name>
    <dbReference type="NCBI Taxonomy" id="2070753"/>
    <lineage>
        <taxon>Eukaryota</taxon>
        <taxon>Fungi</taxon>
        <taxon>Dikarya</taxon>
        <taxon>Ascomycota</taxon>
        <taxon>Pezizomycotina</taxon>
        <taxon>Eurotiomycetes</taxon>
        <taxon>Eurotiomycetidae</taxon>
        <taxon>Eurotiales</taxon>
        <taxon>Aspergillaceae</taxon>
        <taxon>Aspergillus</taxon>
        <taxon>Aspergillus subgen. Polypaecilum</taxon>
    </lineage>
</organism>
<evidence type="ECO:0000256" key="11">
    <source>
        <dbReference type="ARBA" id="ARBA00082558"/>
    </source>
</evidence>
<feature type="binding site" evidence="12">
    <location>
        <position position="79"/>
    </location>
    <ligand>
        <name>S-adenosyl-L-methionine</name>
        <dbReference type="ChEBI" id="CHEBI:59789"/>
    </ligand>
</feature>
<sequence length="239" mass="26323">MPTSEHTQPGSIPPDSLIDHSAAIQYWNSVSPDVNGMLGGFPQISRIDLRASANFLAKVRRLIPSLPESGSLKLGVDCGAGIGRVTQGFLSNVCDQVDVVEPVENFARVVQGGPLKQAGKVGDIYITGLENWVPSKRYDLIWNQWCVGHLTDSQLVEYLVRCKGALSEGGLIVLKENMSTDADKEDMYDELDNTVTRTDQKFRSLFDRAGLNLIKTEEQSGIPKTLGLFPIRFYALRPN</sequence>
<comment type="caution">
    <text evidence="13">The sequence shown here is derived from an EMBL/GenBank/DDBJ whole genome shotgun (WGS) entry which is preliminary data.</text>
</comment>
<dbReference type="InterPro" id="IPR008576">
    <property type="entry name" value="MeTrfase_NTM1"/>
</dbReference>
<dbReference type="CDD" id="cd02440">
    <property type="entry name" value="AdoMet_MTases"/>
    <property type="match status" value="1"/>
</dbReference>
<dbReference type="AlphaFoldDB" id="A0A3A2ZBU6"/>
<dbReference type="Pfam" id="PF05891">
    <property type="entry name" value="Methyltransf_PK"/>
    <property type="match status" value="1"/>
</dbReference>
<dbReference type="STRING" id="2070753.A0A3A2ZBU6"/>
<keyword evidence="2" id="KW-0489">Methyltransferase</keyword>
<accession>A0A3A2ZBU6</accession>
<dbReference type="OrthoDB" id="1298661at2759"/>
<gene>
    <name evidence="13" type="ORF">PHISCL_08891</name>
</gene>
<evidence type="ECO:0000313" key="14">
    <source>
        <dbReference type="Proteomes" id="UP000266188"/>
    </source>
</evidence>
<dbReference type="FunFam" id="3.40.50.150:FF:000025">
    <property type="entry name" value="N-terminal Xaa-Pro-Lys N-methyltransferase 1"/>
    <property type="match status" value="1"/>
</dbReference>
<keyword evidence="4 12" id="KW-0949">S-adenosyl-L-methionine</keyword>
<dbReference type="GO" id="GO:0005737">
    <property type="term" value="C:cytoplasm"/>
    <property type="evidence" value="ECO:0007669"/>
    <property type="project" value="TreeGrafter"/>
</dbReference>
<proteinExistence type="inferred from homology"/>
<evidence type="ECO:0000256" key="1">
    <source>
        <dbReference type="ARBA" id="ARBA00009059"/>
    </source>
</evidence>
<dbReference type="EC" id="2.1.1.244" evidence="5"/>
<dbReference type="GO" id="GO:0032259">
    <property type="term" value="P:methylation"/>
    <property type="evidence" value="ECO:0007669"/>
    <property type="project" value="UniProtKB-KW"/>
</dbReference>
<evidence type="ECO:0000256" key="6">
    <source>
        <dbReference type="ARBA" id="ARBA00039449"/>
    </source>
</evidence>
<evidence type="ECO:0000256" key="5">
    <source>
        <dbReference type="ARBA" id="ARBA00039112"/>
    </source>
</evidence>
<evidence type="ECO:0000256" key="10">
    <source>
        <dbReference type="ARBA" id="ARBA00048167"/>
    </source>
</evidence>
<dbReference type="PANTHER" id="PTHR12753">
    <property type="entry name" value="AD-003 - RELATED"/>
    <property type="match status" value="1"/>
</dbReference>
<evidence type="ECO:0000256" key="12">
    <source>
        <dbReference type="PIRSR" id="PIRSR016958-1"/>
    </source>
</evidence>
<dbReference type="GO" id="GO:0071885">
    <property type="term" value="F:N-terminal protein N-methyltransferase activity"/>
    <property type="evidence" value="ECO:0007669"/>
    <property type="project" value="UniProtKB-EC"/>
</dbReference>
<evidence type="ECO:0000256" key="8">
    <source>
        <dbReference type="ARBA" id="ARBA00047306"/>
    </source>
</evidence>
<evidence type="ECO:0000256" key="9">
    <source>
        <dbReference type="ARBA" id="ARBA00047885"/>
    </source>
</evidence>
<dbReference type="PIRSF" id="PIRSF016958">
    <property type="entry name" value="DUF858_MeTrfase_lik"/>
    <property type="match status" value="1"/>
</dbReference>
<dbReference type="PANTHER" id="PTHR12753:SF0">
    <property type="entry name" value="ALPHA N-TERMINAL PROTEIN METHYLTRANSFERASE 1"/>
    <property type="match status" value="1"/>
</dbReference>
<keyword evidence="14" id="KW-1185">Reference proteome</keyword>
<name>A0A3A2ZBU6_9EURO</name>
<evidence type="ECO:0000313" key="13">
    <source>
        <dbReference type="EMBL" id="RJE18777.1"/>
    </source>
</evidence>
<comment type="catalytic activity">
    <reaction evidence="8">
        <text>N-terminal L-seryl-L-prolyl-L-lysyl-[protein] + 3 S-adenosyl-L-methionine = N-terminal N,N,N-trimethyl-L-seryl-L-prolyl-L-lysyl-[protein] + 3 S-adenosyl-L-homocysteine + 3 H(+)</text>
        <dbReference type="Rhea" id="RHEA:54724"/>
        <dbReference type="Rhea" id="RHEA-COMP:13789"/>
        <dbReference type="Rhea" id="RHEA-COMP:13973"/>
        <dbReference type="ChEBI" id="CHEBI:15378"/>
        <dbReference type="ChEBI" id="CHEBI:57856"/>
        <dbReference type="ChEBI" id="CHEBI:59789"/>
        <dbReference type="ChEBI" id="CHEBI:138061"/>
        <dbReference type="ChEBI" id="CHEBI:138317"/>
        <dbReference type="EC" id="2.1.1.244"/>
    </reaction>
</comment>
<evidence type="ECO:0000256" key="4">
    <source>
        <dbReference type="ARBA" id="ARBA00022691"/>
    </source>
</evidence>
<evidence type="ECO:0000256" key="7">
    <source>
        <dbReference type="ARBA" id="ARBA00043129"/>
    </source>
</evidence>
<comment type="catalytic activity">
    <reaction evidence="10">
        <text>N-terminal L-alanyl-L-prolyl-L-lysyl-[protein] + 3 S-adenosyl-L-methionine = N-terminal N,N,N-trimethyl-L-alanyl-L-prolyl-L-lysyl-[protein] + 3 S-adenosyl-L-homocysteine + 3 H(+)</text>
        <dbReference type="Rhea" id="RHEA:54712"/>
        <dbReference type="Rhea" id="RHEA-COMP:13785"/>
        <dbReference type="Rhea" id="RHEA-COMP:13971"/>
        <dbReference type="ChEBI" id="CHEBI:15378"/>
        <dbReference type="ChEBI" id="CHEBI:57856"/>
        <dbReference type="ChEBI" id="CHEBI:59789"/>
        <dbReference type="ChEBI" id="CHEBI:138057"/>
        <dbReference type="ChEBI" id="CHEBI:138315"/>
        <dbReference type="EC" id="2.1.1.244"/>
    </reaction>
</comment>